<feature type="compositionally biased region" description="Basic and acidic residues" evidence="1">
    <location>
        <begin position="104"/>
        <end position="116"/>
    </location>
</feature>
<protein>
    <submittedName>
        <fullName evidence="2">Uncharacterized protein</fullName>
    </submittedName>
</protein>
<reference evidence="2" key="2">
    <citation type="submission" date="2021-02" db="EMBL/GenBank/DDBJ databases">
        <authorList>
            <person name="Kimball J.A."/>
            <person name="Haas M.W."/>
            <person name="Macchietto M."/>
            <person name="Kono T."/>
            <person name="Duquette J."/>
            <person name="Shao M."/>
        </authorList>
    </citation>
    <scope>NUCLEOTIDE SEQUENCE</scope>
    <source>
        <tissue evidence="2">Fresh leaf tissue</tissue>
    </source>
</reference>
<feature type="compositionally biased region" description="Low complexity" evidence="1">
    <location>
        <begin position="1"/>
        <end position="18"/>
    </location>
</feature>
<evidence type="ECO:0000313" key="2">
    <source>
        <dbReference type="EMBL" id="KAG8048698.1"/>
    </source>
</evidence>
<feature type="region of interest" description="Disordered" evidence="1">
    <location>
        <begin position="138"/>
        <end position="157"/>
    </location>
</feature>
<dbReference type="Proteomes" id="UP000729402">
    <property type="component" value="Unassembled WGS sequence"/>
</dbReference>
<keyword evidence="3" id="KW-1185">Reference proteome</keyword>
<feature type="compositionally biased region" description="Basic and acidic residues" evidence="1">
    <location>
        <begin position="19"/>
        <end position="28"/>
    </location>
</feature>
<gene>
    <name evidence="2" type="ORF">GUJ93_ZPchr0009g1859</name>
</gene>
<comment type="caution">
    <text evidence="2">The sequence shown here is derived from an EMBL/GenBank/DDBJ whole genome shotgun (WGS) entry which is preliminary data.</text>
</comment>
<feature type="compositionally biased region" description="Polar residues" evidence="1">
    <location>
        <begin position="148"/>
        <end position="157"/>
    </location>
</feature>
<evidence type="ECO:0000256" key="1">
    <source>
        <dbReference type="SAM" id="MobiDB-lite"/>
    </source>
</evidence>
<dbReference type="EMBL" id="JAAALK010000289">
    <property type="protein sequence ID" value="KAG8048698.1"/>
    <property type="molecule type" value="Genomic_DNA"/>
</dbReference>
<dbReference type="AlphaFoldDB" id="A0A8J5RME6"/>
<sequence>MKHSMSPSSQCLSPSTLLDEPHPDHAFDAPRLLRPSSGTFECLPPEHTSNTLPPQRTCSNQLRSHSIRSTFEVPHLRGLCLGVPSAGATLRTLCLHLARLDPRTDPDHLRSHRDGAPRSPGIKPPARPRFTCCEPCPSPPKSLRTTDKQTSVSSTLETSPGLMLLDNSQSGARCRNATKKYLCIRAMLMLKFKKPRARKDF</sequence>
<accession>A0A8J5RME6</accession>
<proteinExistence type="predicted"/>
<evidence type="ECO:0000313" key="3">
    <source>
        <dbReference type="Proteomes" id="UP000729402"/>
    </source>
</evidence>
<organism evidence="2 3">
    <name type="scientific">Zizania palustris</name>
    <name type="common">Northern wild rice</name>
    <dbReference type="NCBI Taxonomy" id="103762"/>
    <lineage>
        <taxon>Eukaryota</taxon>
        <taxon>Viridiplantae</taxon>
        <taxon>Streptophyta</taxon>
        <taxon>Embryophyta</taxon>
        <taxon>Tracheophyta</taxon>
        <taxon>Spermatophyta</taxon>
        <taxon>Magnoliopsida</taxon>
        <taxon>Liliopsida</taxon>
        <taxon>Poales</taxon>
        <taxon>Poaceae</taxon>
        <taxon>BOP clade</taxon>
        <taxon>Oryzoideae</taxon>
        <taxon>Oryzeae</taxon>
        <taxon>Zizaniinae</taxon>
        <taxon>Zizania</taxon>
    </lineage>
</organism>
<feature type="region of interest" description="Disordered" evidence="1">
    <location>
        <begin position="104"/>
        <end position="128"/>
    </location>
</feature>
<name>A0A8J5RME6_ZIZPA</name>
<feature type="region of interest" description="Disordered" evidence="1">
    <location>
        <begin position="1"/>
        <end position="29"/>
    </location>
</feature>
<reference evidence="2" key="1">
    <citation type="journal article" date="2021" name="bioRxiv">
        <title>Whole Genome Assembly and Annotation of Northern Wild Rice, Zizania palustris L., Supports a Whole Genome Duplication in the Zizania Genus.</title>
        <authorList>
            <person name="Haas M."/>
            <person name="Kono T."/>
            <person name="Macchietto M."/>
            <person name="Millas R."/>
            <person name="McGilp L."/>
            <person name="Shao M."/>
            <person name="Duquette J."/>
            <person name="Hirsch C.N."/>
            <person name="Kimball J."/>
        </authorList>
    </citation>
    <scope>NUCLEOTIDE SEQUENCE</scope>
    <source>
        <tissue evidence="2">Fresh leaf tissue</tissue>
    </source>
</reference>